<dbReference type="AlphaFoldDB" id="A0A5C3MSM7"/>
<feature type="domain" description="MADS-box" evidence="6">
    <location>
        <begin position="1"/>
        <end position="48"/>
    </location>
</feature>
<keyword evidence="5" id="KW-0539">Nucleus</keyword>
<dbReference type="GO" id="GO:0000981">
    <property type="term" value="F:DNA-binding transcription factor activity, RNA polymerase II-specific"/>
    <property type="evidence" value="ECO:0007669"/>
    <property type="project" value="TreeGrafter"/>
</dbReference>
<organism evidence="7 8">
    <name type="scientific">Heliocybe sulcata</name>
    <dbReference type="NCBI Taxonomy" id="5364"/>
    <lineage>
        <taxon>Eukaryota</taxon>
        <taxon>Fungi</taxon>
        <taxon>Dikarya</taxon>
        <taxon>Basidiomycota</taxon>
        <taxon>Agaricomycotina</taxon>
        <taxon>Agaricomycetes</taxon>
        <taxon>Gloeophyllales</taxon>
        <taxon>Gloeophyllaceae</taxon>
        <taxon>Heliocybe</taxon>
    </lineage>
</organism>
<gene>
    <name evidence="7" type="ORF">OE88DRAFT_758438</name>
</gene>
<evidence type="ECO:0000256" key="5">
    <source>
        <dbReference type="ARBA" id="ARBA00023242"/>
    </source>
</evidence>
<dbReference type="SUPFAM" id="SSF55455">
    <property type="entry name" value="SRF-like"/>
    <property type="match status" value="1"/>
</dbReference>
<dbReference type="Proteomes" id="UP000305948">
    <property type="component" value="Unassembled WGS sequence"/>
</dbReference>
<dbReference type="PANTHER" id="PTHR11945:SF534">
    <property type="entry name" value="MYOCYTE-SPECIFIC ENHANCER FACTOR 2"/>
    <property type="match status" value="1"/>
</dbReference>
<dbReference type="PRINTS" id="PR00404">
    <property type="entry name" value="MADSDOMAIN"/>
</dbReference>
<protein>
    <submittedName>
        <fullName evidence="7">SRF-like protein</fullName>
    </submittedName>
</protein>
<evidence type="ECO:0000256" key="4">
    <source>
        <dbReference type="ARBA" id="ARBA00023163"/>
    </source>
</evidence>
<comment type="subcellular location">
    <subcellularLocation>
        <location evidence="1">Nucleus</location>
    </subcellularLocation>
</comment>
<name>A0A5C3MSM7_9AGAM</name>
<dbReference type="OrthoDB" id="1898716at2759"/>
<keyword evidence="2" id="KW-0805">Transcription regulation</keyword>
<proteinExistence type="predicted"/>
<dbReference type="PROSITE" id="PS50066">
    <property type="entry name" value="MADS_BOX_2"/>
    <property type="match status" value="1"/>
</dbReference>
<dbReference type="GO" id="GO:0000978">
    <property type="term" value="F:RNA polymerase II cis-regulatory region sequence-specific DNA binding"/>
    <property type="evidence" value="ECO:0007669"/>
    <property type="project" value="TreeGrafter"/>
</dbReference>
<reference evidence="7 8" key="1">
    <citation type="journal article" date="2019" name="Nat. Ecol. Evol.">
        <title>Megaphylogeny resolves global patterns of mushroom evolution.</title>
        <authorList>
            <person name="Varga T."/>
            <person name="Krizsan K."/>
            <person name="Foldi C."/>
            <person name="Dima B."/>
            <person name="Sanchez-Garcia M."/>
            <person name="Sanchez-Ramirez S."/>
            <person name="Szollosi G.J."/>
            <person name="Szarkandi J.G."/>
            <person name="Papp V."/>
            <person name="Albert L."/>
            <person name="Andreopoulos W."/>
            <person name="Angelini C."/>
            <person name="Antonin V."/>
            <person name="Barry K.W."/>
            <person name="Bougher N.L."/>
            <person name="Buchanan P."/>
            <person name="Buyck B."/>
            <person name="Bense V."/>
            <person name="Catcheside P."/>
            <person name="Chovatia M."/>
            <person name="Cooper J."/>
            <person name="Damon W."/>
            <person name="Desjardin D."/>
            <person name="Finy P."/>
            <person name="Geml J."/>
            <person name="Haridas S."/>
            <person name="Hughes K."/>
            <person name="Justo A."/>
            <person name="Karasinski D."/>
            <person name="Kautmanova I."/>
            <person name="Kiss B."/>
            <person name="Kocsube S."/>
            <person name="Kotiranta H."/>
            <person name="LaButti K.M."/>
            <person name="Lechner B.E."/>
            <person name="Liimatainen K."/>
            <person name="Lipzen A."/>
            <person name="Lukacs Z."/>
            <person name="Mihaltcheva S."/>
            <person name="Morgado L.N."/>
            <person name="Niskanen T."/>
            <person name="Noordeloos M.E."/>
            <person name="Ohm R.A."/>
            <person name="Ortiz-Santana B."/>
            <person name="Ovrebo C."/>
            <person name="Racz N."/>
            <person name="Riley R."/>
            <person name="Savchenko A."/>
            <person name="Shiryaev A."/>
            <person name="Soop K."/>
            <person name="Spirin V."/>
            <person name="Szebenyi C."/>
            <person name="Tomsovsky M."/>
            <person name="Tulloss R.E."/>
            <person name="Uehling J."/>
            <person name="Grigoriev I.V."/>
            <person name="Vagvolgyi C."/>
            <person name="Papp T."/>
            <person name="Martin F.M."/>
            <person name="Miettinen O."/>
            <person name="Hibbett D.S."/>
            <person name="Nagy L.G."/>
        </authorList>
    </citation>
    <scope>NUCLEOTIDE SEQUENCE [LARGE SCALE GENOMIC DNA]</scope>
    <source>
        <strain evidence="7 8">OMC1185</strain>
    </source>
</reference>
<dbReference type="InterPro" id="IPR002100">
    <property type="entry name" value="TF_MADSbox"/>
</dbReference>
<dbReference type="SMART" id="SM00432">
    <property type="entry name" value="MADS"/>
    <property type="match status" value="1"/>
</dbReference>
<accession>A0A5C3MSM7</accession>
<evidence type="ECO:0000313" key="8">
    <source>
        <dbReference type="Proteomes" id="UP000305948"/>
    </source>
</evidence>
<dbReference type="GO" id="GO:0045944">
    <property type="term" value="P:positive regulation of transcription by RNA polymerase II"/>
    <property type="evidence" value="ECO:0007669"/>
    <property type="project" value="TreeGrafter"/>
</dbReference>
<evidence type="ECO:0000256" key="2">
    <source>
        <dbReference type="ARBA" id="ARBA00023015"/>
    </source>
</evidence>
<keyword evidence="4" id="KW-0804">Transcription</keyword>
<evidence type="ECO:0000313" key="7">
    <source>
        <dbReference type="EMBL" id="TFK47893.1"/>
    </source>
</evidence>
<dbReference type="Pfam" id="PF00319">
    <property type="entry name" value="SRF-TF"/>
    <property type="match status" value="1"/>
</dbReference>
<evidence type="ECO:0000256" key="1">
    <source>
        <dbReference type="ARBA" id="ARBA00004123"/>
    </source>
</evidence>
<keyword evidence="3" id="KW-0238">DNA-binding</keyword>
<dbReference type="Gene3D" id="3.40.1810.10">
    <property type="entry name" value="Transcription factor, MADS-box"/>
    <property type="match status" value="1"/>
</dbReference>
<dbReference type="InterPro" id="IPR036879">
    <property type="entry name" value="TF_MADSbox_sf"/>
</dbReference>
<dbReference type="EMBL" id="ML213522">
    <property type="protein sequence ID" value="TFK47893.1"/>
    <property type="molecule type" value="Genomic_DNA"/>
</dbReference>
<dbReference type="GO" id="GO:0005634">
    <property type="term" value="C:nucleus"/>
    <property type="evidence" value="ECO:0007669"/>
    <property type="project" value="UniProtKB-SubCell"/>
</dbReference>
<sequence length="112" mass="12749">MGRRKIEIQPITTERNRSITFQKRKNGLFKKAYELGVLCSVDIAVVIFERGRSGEVKCYDYSSNDLPDTIMRRMSVRLCKLSRPCAPCPLMYLASWTVPRPNGDSLSKGFQG</sequence>
<dbReference type="GO" id="GO:0046983">
    <property type="term" value="F:protein dimerization activity"/>
    <property type="evidence" value="ECO:0007669"/>
    <property type="project" value="InterPro"/>
</dbReference>
<evidence type="ECO:0000259" key="6">
    <source>
        <dbReference type="PROSITE" id="PS50066"/>
    </source>
</evidence>
<dbReference type="STRING" id="5364.A0A5C3MSM7"/>
<keyword evidence="8" id="KW-1185">Reference proteome</keyword>
<dbReference type="PANTHER" id="PTHR11945">
    <property type="entry name" value="MADS BOX PROTEIN"/>
    <property type="match status" value="1"/>
</dbReference>
<evidence type="ECO:0000256" key="3">
    <source>
        <dbReference type="ARBA" id="ARBA00023125"/>
    </source>
</evidence>